<protein>
    <submittedName>
        <fullName evidence="1">Uncharacterized protein</fullName>
    </submittedName>
</protein>
<accession>A5ZVN1</accession>
<dbReference type="HOGENOM" id="CLU_3213113_0_0_9"/>
<proteinExistence type="predicted"/>
<sequence length="44" mass="4874">MKCCRDSGSIFYGVQRDIFVLGSCSTFGPDIDRGGYYGNDDRSD</sequence>
<evidence type="ECO:0000313" key="1">
    <source>
        <dbReference type="EMBL" id="EDM86272.1"/>
    </source>
</evidence>
<comment type="caution">
    <text evidence="1">The sequence shown here is derived from an EMBL/GenBank/DDBJ whole genome shotgun (WGS) entry which is preliminary data.</text>
</comment>
<gene>
    <name evidence="1" type="ORF">RUMOBE_03074</name>
</gene>
<evidence type="ECO:0000313" key="2">
    <source>
        <dbReference type="Proteomes" id="UP000006002"/>
    </source>
</evidence>
<organism evidence="1 2">
    <name type="scientific">Blautia obeum ATCC 29174</name>
    <dbReference type="NCBI Taxonomy" id="411459"/>
    <lineage>
        <taxon>Bacteria</taxon>
        <taxon>Bacillati</taxon>
        <taxon>Bacillota</taxon>
        <taxon>Clostridia</taxon>
        <taxon>Lachnospirales</taxon>
        <taxon>Lachnospiraceae</taxon>
        <taxon>Blautia</taxon>
    </lineage>
</organism>
<dbReference type="EMBL" id="AAVO02000016">
    <property type="protein sequence ID" value="EDM86272.1"/>
    <property type="molecule type" value="Genomic_DNA"/>
</dbReference>
<reference evidence="1 2" key="2">
    <citation type="submission" date="2007-04" db="EMBL/GenBank/DDBJ databases">
        <title>Draft genome sequence of Ruminococcus obeum (ATCC 29174).</title>
        <authorList>
            <person name="Sudarsanam P."/>
            <person name="Ley R."/>
            <person name="Guruge J."/>
            <person name="Turnbaugh P.J."/>
            <person name="Mahowald M."/>
            <person name="Liep D."/>
            <person name="Gordon J."/>
        </authorList>
    </citation>
    <scope>NUCLEOTIDE SEQUENCE [LARGE SCALE GENOMIC DNA]</scope>
    <source>
        <strain evidence="1 2">ATCC 29174</strain>
    </source>
</reference>
<name>A5ZVN1_9FIRM</name>
<reference evidence="1 2" key="1">
    <citation type="submission" date="2007-03" db="EMBL/GenBank/DDBJ databases">
        <authorList>
            <person name="Fulton L."/>
            <person name="Clifton S."/>
            <person name="Fulton B."/>
            <person name="Xu J."/>
            <person name="Minx P."/>
            <person name="Pepin K.H."/>
            <person name="Johnson M."/>
            <person name="Thiruvilangam P."/>
            <person name="Bhonagiri V."/>
            <person name="Nash W.E."/>
            <person name="Mardis E.R."/>
            <person name="Wilson R.K."/>
        </authorList>
    </citation>
    <scope>NUCLEOTIDE SEQUENCE [LARGE SCALE GENOMIC DNA]</scope>
    <source>
        <strain evidence="1 2">ATCC 29174</strain>
    </source>
</reference>
<dbReference type="AlphaFoldDB" id="A5ZVN1"/>
<dbReference type="Proteomes" id="UP000006002">
    <property type="component" value="Unassembled WGS sequence"/>
</dbReference>